<dbReference type="GO" id="GO:0007264">
    <property type="term" value="P:small GTPase-mediated signal transduction"/>
    <property type="evidence" value="ECO:0007669"/>
    <property type="project" value="InterPro"/>
</dbReference>
<organism evidence="1">
    <name type="scientific">Medioppia subpectinata</name>
    <dbReference type="NCBI Taxonomy" id="1979941"/>
    <lineage>
        <taxon>Eukaryota</taxon>
        <taxon>Metazoa</taxon>
        <taxon>Ecdysozoa</taxon>
        <taxon>Arthropoda</taxon>
        <taxon>Chelicerata</taxon>
        <taxon>Arachnida</taxon>
        <taxon>Acari</taxon>
        <taxon>Acariformes</taxon>
        <taxon>Sarcoptiformes</taxon>
        <taxon>Oribatida</taxon>
        <taxon>Brachypylina</taxon>
        <taxon>Oppioidea</taxon>
        <taxon>Oppiidae</taxon>
        <taxon>Medioppia</taxon>
    </lineage>
</organism>
<dbReference type="Proteomes" id="UP000759131">
    <property type="component" value="Unassembled WGS sequence"/>
</dbReference>
<dbReference type="InterPro" id="IPR036964">
    <property type="entry name" value="RASGEF_cat_dom_sf"/>
</dbReference>
<dbReference type="EMBL" id="CAJPIZ010000668">
    <property type="protein sequence ID" value="CAG2102009.1"/>
    <property type="molecule type" value="Genomic_DNA"/>
</dbReference>
<proteinExistence type="predicted"/>
<evidence type="ECO:0000313" key="2">
    <source>
        <dbReference type="Proteomes" id="UP000759131"/>
    </source>
</evidence>
<sequence length="80" mass="8834">MKIIQQIVVSTGIGPQAIIAGLRLLSLEDESFGTIPYLGTFLTDITMINTRYPSYTQCLSAFRLLKALHNGCYALELRLG</sequence>
<name>A0A7R9KES7_9ACAR</name>
<dbReference type="SUPFAM" id="SSF48366">
    <property type="entry name" value="Ras GEF"/>
    <property type="match status" value="1"/>
</dbReference>
<dbReference type="Gene3D" id="1.10.840.10">
    <property type="entry name" value="Ras guanine-nucleotide exchange factors catalytic domain"/>
    <property type="match status" value="1"/>
</dbReference>
<dbReference type="EMBL" id="OC855243">
    <property type="protein sequence ID" value="CAD7621579.1"/>
    <property type="molecule type" value="Genomic_DNA"/>
</dbReference>
<dbReference type="InterPro" id="IPR023578">
    <property type="entry name" value="Ras_GEF_dom_sf"/>
</dbReference>
<dbReference type="OrthoDB" id="26687at2759"/>
<dbReference type="GO" id="GO:0005085">
    <property type="term" value="F:guanyl-nucleotide exchange factor activity"/>
    <property type="evidence" value="ECO:0007669"/>
    <property type="project" value="InterPro"/>
</dbReference>
<keyword evidence="2" id="KW-1185">Reference proteome</keyword>
<evidence type="ECO:0000313" key="1">
    <source>
        <dbReference type="EMBL" id="CAD7621579.1"/>
    </source>
</evidence>
<reference evidence="1" key="1">
    <citation type="submission" date="2020-11" db="EMBL/GenBank/DDBJ databases">
        <authorList>
            <person name="Tran Van P."/>
        </authorList>
    </citation>
    <scope>NUCLEOTIDE SEQUENCE</scope>
</reference>
<accession>A0A7R9KES7</accession>
<dbReference type="AlphaFoldDB" id="A0A7R9KES7"/>
<gene>
    <name evidence="1" type="ORF">OSB1V03_LOCUS2050</name>
</gene>
<protein>
    <submittedName>
        <fullName evidence="1">Uncharacterized protein</fullName>
    </submittedName>
</protein>